<organism evidence="3 4">
    <name type="scientific">Blautia pseudococcoides</name>
    <dbReference type="NCBI Taxonomy" id="1796616"/>
    <lineage>
        <taxon>Bacteria</taxon>
        <taxon>Bacillati</taxon>
        <taxon>Bacillota</taxon>
        <taxon>Clostridia</taxon>
        <taxon>Lachnospirales</taxon>
        <taxon>Lachnospiraceae</taxon>
        <taxon>Blautia</taxon>
    </lineage>
</organism>
<dbReference type="SMART" id="SM00646">
    <property type="entry name" value="Ami_3"/>
    <property type="match status" value="1"/>
</dbReference>
<dbReference type="PROSITE" id="PS51724">
    <property type="entry name" value="SPOR"/>
    <property type="match status" value="1"/>
</dbReference>
<proteinExistence type="predicted"/>
<dbReference type="CDD" id="cd02696">
    <property type="entry name" value="MurNAc-LAA"/>
    <property type="match status" value="1"/>
</dbReference>
<dbReference type="SUPFAM" id="SSF53187">
    <property type="entry name" value="Zn-dependent exopeptidases"/>
    <property type="match status" value="1"/>
</dbReference>
<sequence length="258" mass="28755">MAYKIVIDAGHGGSDPGAVYKGRQEKDDNLRLALAVGRILSQNGVDVVYTRTTDVYQTPFEKARIANDAGADWFFSFHRNSSPQANQYSGVETLVYDLSGPKVEMAENINGALGELGFNNLGVKARPGLVVLRRTKMPAVLIETGFINNDADNALFDEKFSEIAQSIAYAILGTLEEEEVERPPAGEPVLYRVQVGMFREKQYADNLLYELQDKGFPAFILNEDGFYKVQVGAYQYLANAVRMEQTLRREGYSTWITT</sequence>
<reference evidence="3" key="1">
    <citation type="submission" date="2017-04" db="EMBL/GenBank/DDBJ databases">
        <title>Complete Genome Sequences of Twelve Strains of a Stable Defined Moderately Diverse Mouse Microbiota 2 (sDMDMm2).</title>
        <authorList>
            <person name="Uchimura Y."/>
            <person name="Wyss M."/>
            <person name="Brugiroux S."/>
            <person name="Limenitakis J.P."/>
            <person name="Stecher B."/>
            <person name="McCoy K.D."/>
            <person name="Macpherson A.J."/>
        </authorList>
    </citation>
    <scope>NUCLEOTIDE SEQUENCE</scope>
    <source>
        <strain evidence="3">YL58</strain>
    </source>
</reference>
<dbReference type="GO" id="GO:0008745">
    <property type="term" value="F:N-acetylmuramoyl-L-alanine amidase activity"/>
    <property type="evidence" value="ECO:0007669"/>
    <property type="project" value="InterPro"/>
</dbReference>
<dbReference type="InterPro" id="IPR002508">
    <property type="entry name" value="MurNAc-LAA_cat"/>
</dbReference>
<dbReference type="GO" id="GO:0030288">
    <property type="term" value="C:outer membrane-bounded periplasmic space"/>
    <property type="evidence" value="ECO:0007669"/>
    <property type="project" value="TreeGrafter"/>
</dbReference>
<dbReference type="Pfam" id="PF01520">
    <property type="entry name" value="Amidase_3"/>
    <property type="match status" value="1"/>
</dbReference>
<dbReference type="EMBL" id="CP015405">
    <property type="protein sequence ID" value="ANU76196.1"/>
    <property type="molecule type" value="Genomic_DNA"/>
</dbReference>
<dbReference type="InterPro" id="IPR050695">
    <property type="entry name" value="N-acetylmuramoyl_amidase_3"/>
</dbReference>
<dbReference type="InterPro" id="IPR007730">
    <property type="entry name" value="SPOR-like_dom"/>
</dbReference>
<dbReference type="Gene3D" id="3.40.630.40">
    <property type="entry name" value="Zn-dependent exopeptidases"/>
    <property type="match status" value="1"/>
</dbReference>
<keyword evidence="1" id="KW-0378">Hydrolase</keyword>
<dbReference type="RefSeq" id="WP_065542371.1">
    <property type="nucleotide sequence ID" value="NZ_CP015405.2"/>
</dbReference>
<dbReference type="KEGG" id="byl:A4V09_10700"/>
<dbReference type="InterPro" id="IPR036680">
    <property type="entry name" value="SPOR-like_sf"/>
</dbReference>
<protein>
    <submittedName>
        <fullName evidence="3">N-acetylmuramoyl-L-alanine amidase</fullName>
    </submittedName>
</protein>
<dbReference type="STRING" id="1796616.A4V09_10700"/>
<dbReference type="PANTHER" id="PTHR30404:SF0">
    <property type="entry name" value="N-ACETYLMURAMOYL-L-ALANINE AMIDASE AMIC"/>
    <property type="match status" value="1"/>
</dbReference>
<evidence type="ECO:0000313" key="4">
    <source>
        <dbReference type="Proteomes" id="UP000092574"/>
    </source>
</evidence>
<dbReference type="PANTHER" id="PTHR30404">
    <property type="entry name" value="N-ACETYLMURAMOYL-L-ALANINE AMIDASE"/>
    <property type="match status" value="1"/>
</dbReference>
<feature type="domain" description="SPOR" evidence="2">
    <location>
        <begin position="185"/>
        <end position="258"/>
    </location>
</feature>
<dbReference type="GO" id="GO:0042834">
    <property type="term" value="F:peptidoglycan binding"/>
    <property type="evidence" value="ECO:0007669"/>
    <property type="project" value="InterPro"/>
</dbReference>
<evidence type="ECO:0000256" key="1">
    <source>
        <dbReference type="ARBA" id="ARBA00022801"/>
    </source>
</evidence>
<dbReference type="Gene3D" id="3.30.70.1070">
    <property type="entry name" value="Sporulation related repeat"/>
    <property type="match status" value="1"/>
</dbReference>
<evidence type="ECO:0000313" key="3">
    <source>
        <dbReference type="EMBL" id="ANU76196.1"/>
    </source>
</evidence>
<dbReference type="Proteomes" id="UP000092574">
    <property type="component" value="Chromosome"/>
</dbReference>
<dbReference type="GO" id="GO:0009253">
    <property type="term" value="P:peptidoglycan catabolic process"/>
    <property type="evidence" value="ECO:0007669"/>
    <property type="project" value="InterPro"/>
</dbReference>
<accession>A0A1C7I965</accession>
<keyword evidence="4" id="KW-1185">Reference proteome</keyword>
<dbReference type="Pfam" id="PF05036">
    <property type="entry name" value="SPOR"/>
    <property type="match status" value="1"/>
</dbReference>
<name>A0A1C7I965_9FIRM</name>
<dbReference type="AlphaFoldDB" id="A0A1C7I965"/>
<evidence type="ECO:0000259" key="2">
    <source>
        <dbReference type="PROSITE" id="PS51724"/>
    </source>
</evidence>
<dbReference type="OrthoDB" id="9772024at2"/>
<dbReference type="SUPFAM" id="SSF110997">
    <property type="entry name" value="Sporulation related repeat"/>
    <property type="match status" value="1"/>
</dbReference>
<gene>
    <name evidence="3" type="ORF">A4V09_10700</name>
</gene>